<gene>
    <name evidence="5" type="ORF">JDV02_006627</name>
</gene>
<evidence type="ECO:0000313" key="5">
    <source>
        <dbReference type="EMBL" id="UNI20549.1"/>
    </source>
</evidence>
<dbReference type="RefSeq" id="XP_047844030.1">
    <property type="nucleotide sequence ID" value="XM_047988039.1"/>
</dbReference>
<dbReference type="PANTHER" id="PTHR10509">
    <property type="entry name" value="O-METHYLTRANSFERASE-RELATED"/>
    <property type="match status" value="1"/>
</dbReference>
<keyword evidence="6" id="KW-1185">Reference proteome</keyword>
<dbReference type="PANTHER" id="PTHR10509:SF14">
    <property type="entry name" value="CAFFEOYL-COA O-METHYLTRANSFERASE 3-RELATED"/>
    <property type="match status" value="1"/>
</dbReference>
<dbReference type="SUPFAM" id="SSF53335">
    <property type="entry name" value="S-adenosyl-L-methionine-dependent methyltransferases"/>
    <property type="match status" value="1"/>
</dbReference>
<accession>A0A9Q8QKN3</accession>
<dbReference type="InterPro" id="IPR050362">
    <property type="entry name" value="Cation-dep_OMT"/>
</dbReference>
<protein>
    <recommendedName>
        <fullName evidence="7">O-methyltransferase</fullName>
    </recommendedName>
</protein>
<dbReference type="Proteomes" id="UP000829364">
    <property type="component" value="Chromosome 6"/>
</dbReference>
<dbReference type="Gene3D" id="3.40.50.150">
    <property type="entry name" value="Vaccinia Virus protein VP39"/>
    <property type="match status" value="1"/>
</dbReference>
<dbReference type="OrthoDB" id="10251242at2759"/>
<dbReference type="EMBL" id="CP086359">
    <property type="protein sequence ID" value="UNI20549.1"/>
    <property type="molecule type" value="Genomic_DNA"/>
</dbReference>
<dbReference type="CDD" id="cd02440">
    <property type="entry name" value="AdoMet_MTases"/>
    <property type="match status" value="1"/>
</dbReference>
<evidence type="ECO:0000256" key="3">
    <source>
        <dbReference type="ARBA" id="ARBA00022691"/>
    </source>
</evidence>
<evidence type="ECO:0000256" key="1">
    <source>
        <dbReference type="ARBA" id="ARBA00022603"/>
    </source>
</evidence>
<dbReference type="GO" id="GO:0008757">
    <property type="term" value="F:S-adenosylmethionine-dependent methyltransferase activity"/>
    <property type="evidence" value="ECO:0007669"/>
    <property type="project" value="TreeGrafter"/>
</dbReference>
<proteinExistence type="inferred from homology"/>
<sequence length="255" mass="27528">MKEGGTHLYATPALGDAVTDYARAHSSALPRHIVDYHADASTKRDDSDMLSSNFQSQLQLLLANSIGAKRVLEIGVYVGYSAMVWSQAVGPDGFVTGLEFDPELAKIATDALAARDINNVNIIVGNAAETLPKLPLPQQGPYDLVFLDADKTGYSNYLSVLLARSAPSAAPAERLLRPGALIIADNVLRRGYVAAADSSLADGAFGRVGWSHDRAGWDEHIAAVRRFNDECVAEPRLETVLLPLWDGVTIMRLRD</sequence>
<comment type="similarity">
    <text evidence="4">Belongs to the class I-like SAM-binding methyltransferase superfamily. Cation-dependent O-methyltransferase family.</text>
</comment>
<keyword evidence="1" id="KW-0489">Methyltransferase</keyword>
<name>A0A9Q8QKN3_9HYPO</name>
<organism evidence="5 6">
    <name type="scientific">Purpureocillium takamizusanense</name>
    <dbReference type="NCBI Taxonomy" id="2060973"/>
    <lineage>
        <taxon>Eukaryota</taxon>
        <taxon>Fungi</taxon>
        <taxon>Dikarya</taxon>
        <taxon>Ascomycota</taxon>
        <taxon>Pezizomycotina</taxon>
        <taxon>Sordariomycetes</taxon>
        <taxon>Hypocreomycetidae</taxon>
        <taxon>Hypocreales</taxon>
        <taxon>Ophiocordycipitaceae</taxon>
        <taxon>Purpureocillium</taxon>
    </lineage>
</organism>
<dbReference type="AlphaFoldDB" id="A0A9Q8QKN3"/>
<evidence type="ECO:0000256" key="4">
    <source>
        <dbReference type="ARBA" id="ARBA00023453"/>
    </source>
</evidence>
<dbReference type="KEGG" id="ptkz:JDV02_006627"/>
<evidence type="ECO:0008006" key="7">
    <source>
        <dbReference type="Google" id="ProtNLM"/>
    </source>
</evidence>
<evidence type="ECO:0000313" key="6">
    <source>
        <dbReference type="Proteomes" id="UP000829364"/>
    </source>
</evidence>
<evidence type="ECO:0000256" key="2">
    <source>
        <dbReference type="ARBA" id="ARBA00022679"/>
    </source>
</evidence>
<dbReference type="Pfam" id="PF01596">
    <property type="entry name" value="Methyltransf_3"/>
    <property type="match status" value="1"/>
</dbReference>
<dbReference type="InterPro" id="IPR029063">
    <property type="entry name" value="SAM-dependent_MTases_sf"/>
</dbReference>
<keyword evidence="2" id="KW-0808">Transferase</keyword>
<dbReference type="GO" id="GO:0032259">
    <property type="term" value="P:methylation"/>
    <property type="evidence" value="ECO:0007669"/>
    <property type="project" value="UniProtKB-KW"/>
</dbReference>
<dbReference type="GO" id="GO:0008171">
    <property type="term" value="F:O-methyltransferase activity"/>
    <property type="evidence" value="ECO:0007669"/>
    <property type="project" value="InterPro"/>
</dbReference>
<reference evidence="5" key="1">
    <citation type="submission" date="2021-11" db="EMBL/GenBank/DDBJ databases">
        <title>Purpureocillium_takamizusanense_genome.</title>
        <authorList>
            <person name="Nguyen N.-H."/>
        </authorList>
    </citation>
    <scope>NUCLEOTIDE SEQUENCE</scope>
    <source>
        <strain evidence="5">PT3</strain>
    </source>
</reference>
<dbReference type="InterPro" id="IPR002935">
    <property type="entry name" value="SAM_O-MeTrfase"/>
</dbReference>
<keyword evidence="3" id="KW-0949">S-adenosyl-L-methionine</keyword>
<dbReference type="PROSITE" id="PS51682">
    <property type="entry name" value="SAM_OMT_I"/>
    <property type="match status" value="1"/>
</dbReference>
<dbReference type="GeneID" id="72068576"/>